<keyword evidence="1" id="KW-0732">Signal</keyword>
<proteinExistence type="predicted"/>
<keyword evidence="3" id="KW-1185">Reference proteome</keyword>
<dbReference type="AlphaFoldDB" id="S8C3D3"/>
<reference evidence="2 3" key="1">
    <citation type="journal article" date="2013" name="PLoS Genet.">
        <title>Genomic mechanisms accounting for the adaptation to parasitism in nematode-trapping fungi.</title>
        <authorList>
            <person name="Meerupati T."/>
            <person name="Andersson K.M."/>
            <person name="Friman E."/>
            <person name="Kumar D."/>
            <person name="Tunlid A."/>
            <person name="Ahren D."/>
        </authorList>
    </citation>
    <scope>NUCLEOTIDE SEQUENCE [LARGE SCALE GENOMIC DNA]</scope>
    <source>
        <strain evidence="2 3">CBS 200.50</strain>
    </source>
</reference>
<dbReference type="HOGENOM" id="CLU_1896140_0_0_1"/>
<feature type="signal peptide" evidence="1">
    <location>
        <begin position="1"/>
        <end position="17"/>
    </location>
</feature>
<sequence length="134" mass="14670">MKLTSIFLVSFAIAVAAVPNPVPSGPYCVYNRCSTARAVPQPAPEPVIKKRDWCLYNYCWKPTPTPVPRALEVRAPEPAPTPPAPEPLPLTKRLIVCPVWAGKFCSPRALQVRAPEAEPGQIQCLIPPCPRPTH</sequence>
<dbReference type="EMBL" id="AQGS01000129">
    <property type="protein sequence ID" value="EPS42217.1"/>
    <property type="molecule type" value="Genomic_DNA"/>
</dbReference>
<reference evidence="3" key="2">
    <citation type="submission" date="2013-04" db="EMBL/GenBank/DDBJ databases">
        <title>Genomic mechanisms accounting for the adaptation to parasitism in nematode-trapping fungi.</title>
        <authorList>
            <person name="Ahren D.G."/>
        </authorList>
    </citation>
    <scope>NUCLEOTIDE SEQUENCE [LARGE SCALE GENOMIC DNA]</scope>
    <source>
        <strain evidence="3">CBS 200.50</strain>
    </source>
</reference>
<evidence type="ECO:0000256" key="1">
    <source>
        <dbReference type="SAM" id="SignalP"/>
    </source>
</evidence>
<comment type="caution">
    <text evidence="2">The sequence shown here is derived from an EMBL/GenBank/DDBJ whole genome shotgun (WGS) entry which is preliminary data.</text>
</comment>
<feature type="chain" id="PRO_5004548816" evidence="1">
    <location>
        <begin position="18"/>
        <end position="134"/>
    </location>
</feature>
<evidence type="ECO:0000313" key="2">
    <source>
        <dbReference type="EMBL" id="EPS42217.1"/>
    </source>
</evidence>
<protein>
    <submittedName>
        <fullName evidence="2">Uncharacterized protein</fullName>
    </submittedName>
</protein>
<organism evidence="2 3">
    <name type="scientific">Dactylellina haptotyla (strain CBS 200.50)</name>
    <name type="common">Nematode-trapping fungus</name>
    <name type="synonym">Monacrosporium haptotylum</name>
    <dbReference type="NCBI Taxonomy" id="1284197"/>
    <lineage>
        <taxon>Eukaryota</taxon>
        <taxon>Fungi</taxon>
        <taxon>Dikarya</taxon>
        <taxon>Ascomycota</taxon>
        <taxon>Pezizomycotina</taxon>
        <taxon>Orbiliomycetes</taxon>
        <taxon>Orbiliales</taxon>
        <taxon>Orbiliaceae</taxon>
        <taxon>Dactylellina</taxon>
    </lineage>
</organism>
<name>S8C3D3_DACHA</name>
<evidence type="ECO:0000313" key="3">
    <source>
        <dbReference type="Proteomes" id="UP000015100"/>
    </source>
</evidence>
<accession>S8C3D3</accession>
<dbReference type="Proteomes" id="UP000015100">
    <property type="component" value="Unassembled WGS sequence"/>
</dbReference>
<gene>
    <name evidence="2" type="ORF">H072_3865</name>
</gene>